<dbReference type="EMBL" id="JAKMXF010000335">
    <property type="protein sequence ID" value="KAI6647931.1"/>
    <property type="molecule type" value="Genomic_DNA"/>
</dbReference>
<comment type="similarity">
    <text evidence="1">Belongs to the protein-tyrosine phosphatase family. Non-receptor class dual specificity subfamily.</text>
</comment>
<evidence type="ECO:0000259" key="5">
    <source>
        <dbReference type="PROSITE" id="PS50054"/>
    </source>
</evidence>
<dbReference type="AlphaFoldDB" id="A0AAV7JGV5"/>
<dbReference type="InterPro" id="IPR020422">
    <property type="entry name" value="TYR_PHOSPHATASE_DUAL_dom"/>
</dbReference>
<sequence length="324" mass="37479">MLRRRMRPMHLTLSMPSTPTQTSVDYNKEYSAKRSHSFNVEIPVNNQTFDFECRDRYDSIQYDRTVGPAQILPFLYLGSEYHATNIEWLNKYGIEAILNVSNRYPDIDESQYEYKHLPVRDTGDSDITCIFQESFAFINNVRESGRKLLVHCQAGISRSATICIAYLMLTEGRSMDGALEYVRSCRKWVSPNFGFMGQLFEYEAELKSKPLSLSLSTKIDETTLEMIDENYSDSDSTNLSVWSGSESNDTDPSFMFSPTSQKSEDRSFFTISSSQCESSVLSSPSSTLESSTKRHRKLRKTFMHRPKWLKRASRSFFRLLQFNF</sequence>
<evidence type="ECO:0000256" key="1">
    <source>
        <dbReference type="ARBA" id="ARBA00008601"/>
    </source>
</evidence>
<name>A0AAV7JGV5_9METZ</name>
<dbReference type="Pfam" id="PF00782">
    <property type="entry name" value="DSPc"/>
    <property type="match status" value="1"/>
</dbReference>
<keyword evidence="8" id="KW-1185">Reference proteome</keyword>
<dbReference type="GO" id="GO:0005737">
    <property type="term" value="C:cytoplasm"/>
    <property type="evidence" value="ECO:0007669"/>
    <property type="project" value="TreeGrafter"/>
</dbReference>
<evidence type="ECO:0000256" key="4">
    <source>
        <dbReference type="ARBA" id="ARBA00022912"/>
    </source>
</evidence>
<dbReference type="SMART" id="SM00404">
    <property type="entry name" value="PTPc_motif"/>
    <property type="match status" value="1"/>
</dbReference>
<dbReference type="GO" id="GO:0005634">
    <property type="term" value="C:nucleus"/>
    <property type="evidence" value="ECO:0007669"/>
    <property type="project" value="TreeGrafter"/>
</dbReference>
<dbReference type="InterPro" id="IPR016130">
    <property type="entry name" value="Tyr_Pase_AS"/>
</dbReference>
<dbReference type="InterPro" id="IPR003595">
    <property type="entry name" value="Tyr_Pase_cat"/>
</dbReference>
<keyword evidence="3" id="KW-0378">Hydrolase</keyword>
<dbReference type="InterPro" id="IPR000340">
    <property type="entry name" value="Dual-sp_phosphatase_cat-dom"/>
</dbReference>
<dbReference type="PANTHER" id="PTHR10159:SF530">
    <property type="entry name" value="DUAL SPECIFICITY PROTEIN PHOSPHATASE DDB_G0271350-RELATED"/>
    <property type="match status" value="1"/>
</dbReference>
<evidence type="ECO:0000313" key="8">
    <source>
        <dbReference type="Proteomes" id="UP001165289"/>
    </source>
</evidence>
<dbReference type="GO" id="GO:0004725">
    <property type="term" value="F:protein tyrosine phosphatase activity"/>
    <property type="evidence" value="ECO:0007669"/>
    <property type="project" value="UniProtKB-EC"/>
</dbReference>
<evidence type="ECO:0000256" key="2">
    <source>
        <dbReference type="ARBA" id="ARBA00013064"/>
    </source>
</evidence>
<evidence type="ECO:0000313" key="7">
    <source>
        <dbReference type="EMBL" id="KAI6647931.1"/>
    </source>
</evidence>
<comment type="caution">
    <text evidence="7">The sequence shown here is derived from an EMBL/GenBank/DDBJ whole genome shotgun (WGS) entry which is preliminary data.</text>
</comment>
<dbReference type="EC" id="3.1.3.48" evidence="2"/>
<dbReference type="Gene3D" id="3.90.190.10">
    <property type="entry name" value="Protein tyrosine phosphatase superfamily"/>
    <property type="match status" value="1"/>
</dbReference>
<protein>
    <recommendedName>
        <fullName evidence="2">protein-tyrosine-phosphatase</fullName>
        <ecNumber evidence="2">3.1.3.48</ecNumber>
    </recommendedName>
</protein>
<dbReference type="PROSITE" id="PS50054">
    <property type="entry name" value="TYR_PHOSPHATASE_DUAL"/>
    <property type="match status" value="1"/>
</dbReference>
<organism evidence="7 8">
    <name type="scientific">Oopsacas minuta</name>
    <dbReference type="NCBI Taxonomy" id="111878"/>
    <lineage>
        <taxon>Eukaryota</taxon>
        <taxon>Metazoa</taxon>
        <taxon>Porifera</taxon>
        <taxon>Hexactinellida</taxon>
        <taxon>Hexasterophora</taxon>
        <taxon>Lyssacinosida</taxon>
        <taxon>Leucopsacidae</taxon>
        <taxon>Oopsacas</taxon>
    </lineage>
</organism>
<evidence type="ECO:0000256" key="3">
    <source>
        <dbReference type="ARBA" id="ARBA00022801"/>
    </source>
</evidence>
<dbReference type="SMART" id="SM00195">
    <property type="entry name" value="DSPc"/>
    <property type="match status" value="1"/>
</dbReference>
<dbReference type="Proteomes" id="UP001165289">
    <property type="component" value="Unassembled WGS sequence"/>
</dbReference>
<dbReference type="PROSITE" id="PS50056">
    <property type="entry name" value="TYR_PHOSPHATASE_2"/>
    <property type="match status" value="1"/>
</dbReference>
<proteinExistence type="inferred from homology"/>
<dbReference type="SUPFAM" id="SSF52799">
    <property type="entry name" value="(Phosphotyrosine protein) phosphatases II"/>
    <property type="match status" value="1"/>
</dbReference>
<keyword evidence="4" id="KW-0904">Protein phosphatase</keyword>
<dbReference type="InterPro" id="IPR029021">
    <property type="entry name" value="Prot-tyrosine_phosphatase-like"/>
</dbReference>
<reference evidence="7 8" key="1">
    <citation type="journal article" date="2023" name="BMC Biol.">
        <title>The compact genome of the sponge Oopsacas minuta (Hexactinellida) is lacking key metazoan core genes.</title>
        <authorList>
            <person name="Santini S."/>
            <person name="Schenkelaars Q."/>
            <person name="Jourda C."/>
            <person name="Duchesne M."/>
            <person name="Belahbib H."/>
            <person name="Rocher C."/>
            <person name="Selva M."/>
            <person name="Riesgo A."/>
            <person name="Vervoort M."/>
            <person name="Leys S.P."/>
            <person name="Kodjabachian L."/>
            <person name="Le Bivic A."/>
            <person name="Borchiellini C."/>
            <person name="Claverie J.M."/>
            <person name="Renard E."/>
        </authorList>
    </citation>
    <scope>NUCLEOTIDE SEQUENCE [LARGE SCALE GENOMIC DNA]</scope>
    <source>
        <strain evidence="7">SPO-2</strain>
    </source>
</reference>
<evidence type="ECO:0000259" key="6">
    <source>
        <dbReference type="PROSITE" id="PS50056"/>
    </source>
</evidence>
<feature type="domain" description="Tyrosine specific protein phosphatases" evidence="6">
    <location>
        <begin position="132"/>
        <end position="186"/>
    </location>
</feature>
<gene>
    <name evidence="7" type="ORF">LOD99_8391</name>
</gene>
<dbReference type="PANTHER" id="PTHR10159">
    <property type="entry name" value="DUAL SPECIFICITY PROTEIN PHOSPHATASE"/>
    <property type="match status" value="1"/>
</dbReference>
<feature type="domain" description="Tyrosine-protein phosphatase" evidence="5">
    <location>
        <begin position="67"/>
        <end position="208"/>
    </location>
</feature>
<dbReference type="InterPro" id="IPR000387">
    <property type="entry name" value="Tyr_Pase_dom"/>
</dbReference>
<dbReference type="PROSITE" id="PS00383">
    <property type="entry name" value="TYR_PHOSPHATASE_1"/>
    <property type="match status" value="1"/>
</dbReference>
<accession>A0AAV7JGV5</accession>
<dbReference type="GO" id="GO:0043409">
    <property type="term" value="P:negative regulation of MAPK cascade"/>
    <property type="evidence" value="ECO:0007669"/>
    <property type="project" value="TreeGrafter"/>
</dbReference>